<evidence type="ECO:0000313" key="2">
    <source>
        <dbReference type="EMBL" id="QCO29725.1"/>
    </source>
</evidence>
<sequence length="182" mass="19786">MLKRKKKTEGVQGGESGGQRVESRVQGGESGGQRVESRVQGGESGGQRVESRVQGGESGGQRVESRVQGGESGGQRVESIQISPETDSHQNGNTEQTTQTVTQTSVDQTSLEQLMESLLDKDPKIGVWSYPGYAVLQYLYHTKPGFRMSKVAKDALELGLKQLYPDLYSKAESLARQKGLIK</sequence>
<organism evidence="2 3">
    <name type="scientific">Metallosphaera prunae</name>
    <dbReference type="NCBI Taxonomy" id="47304"/>
    <lineage>
        <taxon>Archaea</taxon>
        <taxon>Thermoproteota</taxon>
        <taxon>Thermoprotei</taxon>
        <taxon>Sulfolobales</taxon>
        <taxon>Sulfolobaceae</taxon>
        <taxon>Metallosphaera</taxon>
    </lineage>
</organism>
<keyword evidence="3" id="KW-1185">Reference proteome</keyword>
<dbReference type="AlphaFoldDB" id="A0A4D8S4B6"/>
<protein>
    <submittedName>
        <fullName evidence="2">Uncharacterized protein</fullName>
    </submittedName>
</protein>
<name>A0A4D8S4B6_METPR</name>
<proteinExistence type="predicted"/>
<dbReference type="EMBL" id="CP031156">
    <property type="protein sequence ID" value="QCO29725.1"/>
    <property type="molecule type" value="Genomic_DNA"/>
</dbReference>
<gene>
    <name evidence="2" type="ORF">DFR88_03805</name>
</gene>
<dbReference type="KEGG" id="mpru:DFR88_03805"/>
<feature type="compositionally biased region" description="Polar residues" evidence="1">
    <location>
        <begin position="78"/>
        <end position="93"/>
    </location>
</feature>
<evidence type="ECO:0000256" key="1">
    <source>
        <dbReference type="SAM" id="MobiDB-lite"/>
    </source>
</evidence>
<evidence type="ECO:0000313" key="3">
    <source>
        <dbReference type="Proteomes" id="UP000298568"/>
    </source>
</evidence>
<accession>A0A4D8S4B6</accession>
<reference evidence="2 3" key="1">
    <citation type="submission" date="2018-07" db="EMBL/GenBank/DDBJ databases">
        <title>Complete Genome Sequences of Extremely Thermoacidophilic, Metal-Mobilizing Type-Strain Members of the Archaeal Family Sulfolobaceae: Acidianus brierleyi DSM-1651T, Acidianus sulfidivorans DSM-18786T, Metallosphaera hakonensis DSM-7519T, and Metallosphaera prunae DSM-10039T.</title>
        <authorList>
            <person name="Counts J.A."/>
            <person name="Kelly R.M."/>
        </authorList>
    </citation>
    <scope>NUCLEOTIDE SEQUENCE [LARGE SCALE GENOMIC DNA]</scope>
    <source>
        <strain evidence="2 3">Ron 12/II</strain>
    </source>
</reference>
<feature type="compositionally biased region" description="Low complexity" evidence="1">
    <location>
        <begin position="94"/>
        <end position="105"/>
    </location>
</feature>
<feature type="region of interest" description="Disordered" evidence="1">
    <location>
        <begin position="1"/>
        <end position="105"/>
    </location>
</feature>
<dbReference type="Proteomes" id="UP000298568">
    <property type="component" value="Chromosome"/>
</dbReference>